<protein>
    <submittedName>
        <fullName evidence="2">Uncharacterized protein</fullName>
    </submittedName>
</protein>
<comment type="caution">
    <text evidence="2">The sequence shown here is derived from an EMBL/GenBank/DDBJ whole genome shotgun (WGS) entry which is preliminary data.</text>
</comment>
<gene>
    <name evidence="2" type="ORF">EDWATA_03914</name>
</gene>
<name>D4FAU3_EDWTA</name>
<organism evidence="2 3">
    <name type="scientific">Edwardsiella tarda ATCC 23685</name>
    <dbReference type="NCBI Taxonomy" id="500638"/>
    <lineage>
        <taxon>Bacteria</taxon>
        <taxon>Pseudomonadati</taxon>
        <taxon>Pseudomonadota</taxon>
        <taxon>Gammaproteobacteria</taxon>
        <taxon>Enterobacterales</taxon>
        <taxon>Hafniaceae</taxon>
        <taxon>Edwardsiella</taxon>
    </lineage>
</organism>
<reference evidence="2 3" key="1">
    <citation type="submission" date="2010-02" db="EMBL/GenBank/DDBJ databases">
        <authorList>
            <person name="Weinstock G."/>
            <person name="Sodergren E."/>
            <person name="Clifton S."/>
            <person name="Fulton L."/>
            <person name="Fulton B."/>
            <person name="Courtney L."/>
            <person name="Fronick C."/>
            <person name="Harrison M."/>
            <person name="Strong C."/>
            <person name="Farmer C."/>
            <person name="Delahaunty K."/>
            <person name="Markovic C."/>
            <person name="Hall O."/>
            <person name="Minx P."/>
            <person name="Tomlinson C."/>
            <person name="Mitreva M."/>
            <person name="Nelson J."/>
            <person name="Hou S."/>
            <person name="Wollam A."/>
            <person name="Pepin K.H."/>
            <person name="Johnson M."/>
            <person name="Bhonagiri V."/>
            <person name="Zhang X."/>
            <person name="Suruliraj S."/>
            <person name="Warren W."/>
            <person name="Chinwalla A."/>
            <person name="Mardis E.R."/>
            <person name="Wilson R.K."/>
        </authorList>
    </citation>
    <scope>NUCLEOTIDE SEQUENCE [LARGE SCALE GENOMIC DNA]</scope>
    <source>
        <strain evidence="2 3">ATCC 23685</strain>
    </source>
</reference>
<evidence type="ECO:0000313" key="3">
    <source>
        <dbReference type="Proteomes" id="UP000003692"/>
    </source>
</evidence>
<evidence type="ECO:0000256" key="1">
    <source>
        <dbReference type="SAM" id="MobiDB-lite"/>
    </source>
</evidence>
<evidence type="ECO:0000313" key="2">
    <source>
        <dbReference type="EMBL" id="EFE21124.1"/>
    </source>
</evidence>
<accession>D4FAU3</accession>
<sequence>MARPGPHPGVRLSRPQVSSTHRVMGADAMVISPSLLTPAPG</sequence>
<dbReference type="EMBL" id="ADGK01000294">
    <property type="protein sequence ID" value="EFE21124.1"/>
    <property type="molecule type" value="Genomic_DNA"/>
</dbReference>
<dbReference type="AlphaFoldDB" id="D4FAU3"/>
<dbReference type="Proteomes" id="UP000003692">
    <property type="component" value="Unassembled WGS sequence"/>
</dbReference>
<dbReference type="HOGENOM" id="CLU_3269285_0_0_6"/>
<proteinExistence type="predicted"/>
<feature type="region of interest" description="Disordered" evidence="1">
    <location>
        <begin position="1"/>
        <end position="21"/>
    </location>
</feature>